<protein>
    <submittedName>
        <fullName evidence="13">Penicillin-binding protein 2</fullName>
    </submittedName>
</protein>
<dbReference type="AlphaFoldDB" id="A0A5R9EJI9"/>
<keyword evidence="4 10" id="KW-0812">Transmembrane</keyword>
<evidence type="ECO:0000256" key="7">
    <source>
        <dbReference type="ARBA" id="ARBA00022989"/>
    </source>
</evidence>
<evidence type="ECO:0000256" key="6">
    <source>
        <dbReference type="ARBA" id="ARBA00022984"/>
    </source>
</evidence>
<dbReference type="GO" id="GO:0008658">
    <property type="term" value="F:penicillin binding"/>
    <property type="evidence" value="ECO:0007669"/>
    <property type="project" value="InterPro"/>
</dbReference>
<dbReference type="GO" id="GO:0071555">
    <property type="term" value="P:cell wall organization"/>
    <property type="evidence" value="ECO:0007669"/>
    <property type="project" value="UniProtKB-KW"/>
</dbReference>
<dbReference type="InterPro" id="IPR036138">
    <property type="entry name" value="PBP_dimer_sf"/>
</dbReference>
<dbReference type="Gene3D" id="3.90.1310.10">
    <property type="entry name" value="Penicillin-binding protein 2a (Domain 2)"/>
    <property type="match status" value="1"/>
</dbReference>
<evidence type="ECO:0000313" key="14">
    <source>
        <dbReference type="Proteomes" id="UP000306420"/>
    </source>
</evidence>
<comment type="similarity">
    <text evidence="2">Belongs to the transpeptidase family.</text>
</comment>
<gene>
    <name evidence="13" type="ORF">FEZ33_01765</name>
</gene>
<proteinExistence type="inferred from homology"/>
<keyword evidence="9" id="KW-0961">Cell wall biogenesis/degradation</keyword>
<reference evidence="13 14" key="1">
    <citation type="submission" date="2019-05" db="EMBL/GenBank/DDBJ databases">
        <title>The metagenome of a microbial culture collection derived from dairy environment covers the genomic content of the human microbiome.</title>
        <authorList>
            <person name="Roder T."/>
            <person name="Wuthrich D."/>
            <person name="Sattari Z."/>
            <person name="Von Ah U."/>
            <person name="Bar C."/>
            <person name="Ronchi F."/>
            <person name="Macpherson A.J."/>
            <person name="Ganal-Vonarburg S.C."/>
            <person name="Bruggmann R."/>
            <person name="Vergeres G."/>
        </authorList>
    </citation>
    <scope>NUCLEOTIDE SEQUENCE [LARGE SCALE GENOMIC DNA]</scope>
    <source>
        <strain evidence="13 14">FAM 24227</strain>
    </source>
</reference>
<dbReference type="GO" id="GO:0005886">
    <property type="term" value="C:plasma membrane"/>
    <property type="evidence" value="ECO:0007669"/>
    <property type="project" value="UniProtKB-SubCell"/>
</dbReference>
<keyword evidence="7 10" id="KW-1133">Transmembrane helix</keyword>
<evidence type="ECO:0000256" key="9">
    <source>
        <dbReference type="ARBA" id="ARBA00023316"/>
    </source>
</evidence>
<name>A0A5R9EJI9_9LACT</name>
<dbReference type="InterPro" id="IPR005311">
    <property type="entry name" value="PBP_dimer"/>
</dbReference>
<evidence type="ECO:0000256" key="3">
    <source>
        <dbReference type="ARBA" id="ARBA00022475"/>
    </source>
</evidence>
<evidence type="ECO:0000256" key="2">
    <source>
        <dbReference type="ARBA" id="ARBA00007171"/>
    </source>
</evidence>
<evidence type="ECO:0000259" key="11">
    <source>
        <dbReference type="Pfam" id="PF00905"/>
    </source>
</evidence>
<dbReference type="PANTHER" id="PTHR30627">
    <property type="entry name" value="PEPTIDOGLYCAN D,D-TRANSPEPTIDASE"/>
    <property type="match status" value="1"/>
</dbReference>
<dbReference type="PANTHER" id="PTHR30627:SF2">
    <property type="entry name" value="PEPTIDOGLYCAN D,D-TRANSPEPTIDASE MRDA"/>
    <property type="match status" value="1"/>
</dbReference>
<dbReference type="GO" id="GO:0008360">
    <property type="term" value="P:regulation of cell shape"/>
    <property type="evidence" value="ECO:0007669"/>
    <property type="project" value="UniProtKB-KW"/>
</dbReference>
<evidence type="ECO:0000256" key="10">
    <source>
        <dbReference type="SAM" id="Phobius"/>
    </source>
</evidence>
<evidence type="ECO:0000256" key="8">
    <source>
        <dbReference type="ARBA" id="ARBA00023136"/>
    </source>
</evidence>
<dbReference type="OrthoDB" id="9770103at2"/>
<evidence type="ECO:0000256" key="1">
    <source>
        <dbReference type="ARBA" id="ARBA00004162"/>
    </source>
</evidence>
<evidence type="ECO:0000313" key="13">
    <source>
        <dbReference type="EMBL" id="TLQ49144.1"/>
    </source>
</evidence>
<dbReference type="SUPFAM" id="SSF56601">
    <property type="entry name" value="beta-lactamase/transpeptidase-like"/>
    <property type="match status" value="1"/>
</dbReference>
<evidence type="ECO:0000256" key="4">
    <source>
        <dbReference type="ARBA" id="ARBA00022692"/>
    </source>
</evidence>
<dbReference type="Gene3D" id="3.40.710.10">
    <property type="entry name" value="DD-peptidase/beta-lactamase superfamily"/>
    <property type="match status" value="1"/>
</dbReference>
<dbReference type="Proteomes" id="UP000306420">
    <property type="component" value="Unassembled WGS sequence"/>
</dbReference>
<comment type="caution">
    <text evidence="13">The sequence shown here is derived from an EMBL/GenBank/DDBJ whole genome shotgun (WGS) entry which is preliminary data.</text>
</comment>
<dbReference type="Pfam" id="PF00905">
    <property type="entry name" value="Transpeptidase"/>
    <property type="match status" value="1"/>
</dbReference>
<feature type="domain" description="Penicillin-binding protein transpeptidase" evidence="11">
    <location>
        <begin position="342"/>
        <end position="679"/>
    </location>
</feature>
<dbReference type="SUPFAM" id="SSF56519">
    <property type="entry name" value="Penicillin binding protein dimerisation domain"/>
    <property type="match status" value="1"/>
</dbReference>
<dbReference type="EMBL" id="VBSP01000003">
    <property type="protein sequence ID" value="TLQ49144.1"/>
    <property type="molecule type" value="Genomic_DNA"/>
</dbReference>
<keyword evidence="5" id="KW-0133">Cell shape</keyword>
<organism evidence="13 14">
    <name type="scientific">Ruoffia tabacinasalis</name>
    <dbReference type="NCBI Taxonomy" id="87458"/>
    <lineage>
        <taxon>Bacteria</taxon>
        <taxon>Bacillati</taxon>
        <taxon>Bacillota</taxon>
        <taxon>Bacilli</taxon>
        <taxon>Lactobacillales</taxon>
        <taxon>Aerococcaceae</taxon>
        <taxon>Ruoffia</taxon>
    </lineage>
</organism>
<dbReference type="Gene3D" id="1.10.10.1230">
    <property type="entry name" value="Penicillin-binding protein, N-terminal non-catalytic domain, head sub-domain"/>
    <property type="match status" value="1"/>
</dbReference>
<dbReference type="InterPro" id="IPR001460">
    <property type="entry name" value="PCN-bd_Tpept"/>
</dbReference>
<feature type="transmembrane region" description="Helical" evidence="10">
    <location>
        <begin position="21"/>
        <end position="39"/>
    </location>
</feature>
<keyword evidence="8 10" id="KW-0472">Membrane</keyword>
<keyword evidence="6" id="KW-0573">Peptidoglycan synthesis</keyword>
<evidence type="ECO:0000259" key="12">
    <source>
        <dbReference type="Pfam" id="PF03717"/>
    </source>
</evidence>
<feature type="domain" description="Penicillin-binding protein dimerisation" evidence="12">
    <location>
        <begin position="64"/>
        <end position="297"/>
    </location>
</feature>
<dbReference type="GO" id="GO:0009252">
    <property type="term" value="P:peptidoglycan biosynthetic process"/>
    <property type="evidence" value="ECO:0007669"/>
    <property type="project" value="UniProtKB-KW"/>
</dbReference>
<accession>A0A5R9EJI9</accession>
<sequence length="706" mass="78843">MALYKIKQKKTRSHIPGRLNLLFFISFLVFTVLFIRLGYIQLYSGERYSNMVERTESTLSTGSVPRGMMYDSNGNILVGNRPEQAILYTRDRDSRVSAQDIVDIATQLASLIEVPTSNLTERDLKDYFIIKNEDLVNSRLTEDELLLPGPELYTVQLESVTEEDIQFSNAEMKIAALFKQMNSAYALSTVTVKNQNVTEEEVARVSEQLSQLPGISIGTDWQRVYPMGEMLRSIFGQVSTEQGGIPSELAPELLRRGYAMNDRVGMSYLEQEYENALKGTKSLFNFVTDSSDDILENDMLYKGTKGDNLVLTINSEFQRKLDEIAENSLRTMEQQGLNDRVYIVASNPKNGDILGISGKRFEYNEDTDSYNTDKIVDDTLGAINTSYGMGSSIKPAMVATGYMENVISLDNNILVDEPLKFQASQVKTSVFNRTGEMPIDDIEALQLSSNIYMIKLAMMIGGQMTYEENDRLSIHDNTINIIRDYLAQFGLGTTTGIDLPVESAGFSPESDQLVSALDLSYGQFDLYTPLQLGQYAATIANGGIRYAPRLVKEIRGTDANGELGSVKSSNETEILNVIPIDEAAMERIHEGMRQVSHTLDGTARYLFMNYPIEVGSKTGTTEAFYSGPIQYAQNQPVTNATYIGFAPFDDPEIAISVVIPYLEEENWGRESTRVAHQVMNAYFEMQAETSGTIETYLDSPAAQEIN</sequence>
<evidence type="ECO:0000256" key="5">
    <source>
        <dbReference type="ARBA" id="ARBA00022960"/>
    </source>
</evidence>
<comment type="subcellular location">
    <subcellularLocation>
        <location evidence="1">Cell membrane</location>
        <topology evidence="1">Single-pass membrane protein</topology>
    </subcellularLocation>
</comment>
<dbReference type="Pfam" id="PF03717">
    <property type="entry name" value="PBP_dimer"/>
    <property type="match status" value="1"/>
</dbReference>
<dbReference type="InterPro" id="IPR012338">
    <property type="entry name" value="Beta-lactam/transpept-like"/>
</dbReference>
<dbReference type="InterPro" id="IPR050515">
    <property type="entry name" value="Beta-lactam/transpept"/>
</dbReference>
<keyword evidence="3" id="KW-1003">Cell membrane</keyword>
<dbReference type="GO" id="GO:0071972">
    <property type="term" value="F:peptidoglycan L,D-transpeptidase activity"/>
    <property type="evidence" value="ECO:0007669"/>
    <property type="project" value="TreeGrafter"/>
</dbReference>